<organism evidence="3 4">
    <name type="scientific">Sphaerochaeta associata</name>
    <dbReference type="NCBI Taxonomy" id="1129264"/>
    <lineage>
        <taxon>Bacteria</taxon>
        <taxon>Pseudomonadati</taxon>
        <taxon>Spirochaetota</taxon>
        <taxon>Spirochaetia</taxon>
        <taxon>Spirochaetales</taxon>
        <taxon>Sphaerochaetaceae</taxon>
        <taxon>Sphaerochaeta</taxon>
    </lineage>
</organism>
<sequence length="312" mass="34226">MDSIQLQALHYETLLKASKGAEAKASYAFEKAMEYSILNESLVLHAQTYAQLLGVEASFISDAYYEIRPHFDTMDDSVAILGWESPHWPRQVDSFAFRPRFLYVQGNVGLLSQCAVSVIGTRSPSLEGKQLALSTAQSLGKAGYVVASGLALGIDGVAHKAALAAGYPTIAVIGTPINACYPPEHRALQQEIAKAGAVVSRFSPATVTQKWHFLLRNRLMSALSDASVVVEDRDGGGAVRQAAFALEQKKYLFIYQSSVDNHSVLWPRQFANQSRVFIIKKSQDLPRVLNQAKKTREGVGKPRQKAVQLDLF</sequence>
<dbReference type="RefSeq" id="WP_244771619.1">
    <property type="nucleotide sequence ID" value="NZ_CP094929.1"/>
</dbReference>
<dbReference type="Pfam" id="PF02481">
    <property type="entry name" value="DNA_processg_A"/>
    <property type="match status" value="1"/>
</dbReference>
<comment type="similarity">
    <text evidence="1">Belongs to the DprA/Smf family.</text>
</comment>
<name>A0ABY4D7F3_9SPIR</name>
<dbReference type="SUPFAM" id="SSF102405">
    <property type="entry name" value="MCP/YpsA-like"/>
    <property type="match status" value="1"/>
</dbReference>
<evidence type="ECO:0000259" key="2">
    <source>
        <dbReference type="Pfam" id="PF02481"/>
    </source>
</evidence>
<accession>A0ABY4D7F3</accession>
<dbReference type="InterPro" id="IPR003488">
    <property type="entry name" value="DprA"/>
</dbReference>
<dbReference type="EMBL" id="CP094929">
    <property type="protein sequence ID" value="UOM50228.1"/>
    <property type="molecule type" value="Genomic_DNA"/>
</dbReference>
<dbReference type="Gene3D" id="3.40.50.450">
    <property type="match status" value="1"/>
</dbReference>
<evidence type="ECO:0000313" key="3">
    <source>
        <dbReference type="EMBL" id="UOM50228.1"/>
    </source>
</evidence>
<evidence type="ECO:0000313" key="4">
    <source>
        <dbReference type="Proteomes" id="UP000829708"/>
    </source>
</evidence>
<dbReference type="Proteomes" id="UP000829708">
    <property type="component" value="Chromosome"/>
</dbReference>
<evidence type="ECO:0000256" key="1">
    <source>
        <dbReference type="ARBA" id="ARBA00006525"/>
    </source>
</evidence>
<dbReference type="InterPro" id="IPR057666">
    <property type="entry name" value="DrpA_SLOG"/>
</dbReference>
<dbReference type="PANTHER" id="PTHR43022">
    <property type="entry name" value="PROTEIN SMF"/>
    <property type="match status" value="1"/>
</dbReference>
<protein>
    <submittedName>
        <fullName evidence="3">DNA-protecting protein DprA</fullName>
    </submittedName>
</protein>
<gene>
    <name evidence="3" type="ORF">MUG09_11750</name>
</gene>
<keyword evidence="4" id="KW-1185">Reference proteome</keyword>
<proteinExistence type="inferred from homology"/>
<reference evidence="4" key="1">
    <citation type="journal article" date="2024" name="J Bioinform Genom">
        <title>Complete genome sequence of the type strain bacterium Sphaerochaeta associata GLS2t (VKM B-2742)t.</title>
        <authorList>
            <person name="Troshina O.Y."/>
            <person name="Tepeeva A.N."/>
            <person name="Arzamasceva V.O."/>
            <person name="Whitman W.B."/>
            <person name="Varghese N."/>
            <person name="Shapiro N."/>
            <person name="Woyke T."/>
            <person name="Kripides N.C."/>
            <person name="Vasilenko O.V."/>
        </authorList>
    </citation>
    <scope>NUCLEOTIDE SEQUENCE [LARGE SCALE GENOMIC DNA]</scope>
    <source>
        <strain evidence="4">GLS2T</strain>
    </source>
</reference>
<feature type="domain" description="Smf/DprA SLOG" evidence="2">
    <location>
        <begin position="81"/>
        <end position="263"/>
    </location>
</feature>
<dbReference type="PANTHER" id="PTHR43022:SF1">
    <property type="entry name" value="PROTEIN SMF"/>
    <property type="match status" value="1"/>
</dbReference>